<dbReference type="Pfam" id="PF08545">
    <property type="entry name" value="ACP_syn_III"/>
    <property type="match status" value="1"/>
</dbReference>
<name>A0A917ZQR8_9ACTN</name>
<keyword evidence="1" id="KW-0963">Cytoplasm</keyword>
<keyword evidence="7" id="KW-1185">Reference proteome</keyword>
<dbReference type="GO" id="GO:0006633">
    <property type="term" value="P:fatty acid biosynthetic process"/>
    <property type="evidence" value="ECO:0007669"/>
    <property type="project" value="InterPro"/>
</dbReference>
<evidence type="ECO:0000259" key="5">
    <source>
        <dbReference type="Pfam" id="PF08545"/>
    </source>
</evidence>
<dbReference type="InterPro" id="IPR016039">
    <property type="entry name" value="Thiolase-like"/>
</dbReference>
<keyword evidence="3" id="KW-0012">Acyltransferase</keyword>
<comment type="caution">
    <text evidence="6">The sequence shown here is derived from an EMBL/GenBank/DDBJ whole genome shotgun (WGS) entry which is preliminary data.</text>
</comment>
<reference evidence="6" key="2">
    <citation type="submission" date="2020-09" db="EMBL/GenBank/DDBJ databases">
        <authorList>
            <person name="Sun Q."/>
            <person name="Zhou Y."/>
        </authorList>
    </citation>
    <scope>NUCLEOTIDE SEQUENCE</scope>
    <source>
        <strain evidence="6">CGMCC 4.7201</strain>
    </source>
</reference>
<dbReference type="Gene3D" id="3.40.47.10">
    <property type="match status" value="1"/>
</dbReference>
<dbReference type="GO" id="GO:0044550">
    <property type="term" value="P:secondary metabolite biosynthetic process"/>
    <property type="evidence" value="ECO:0007669"/>
    <property type="project" value="TreeGrafter"/>
</dbReference>
<dbReference type="CDD" id="cd00827">
    <property type="entry name" value="init_cond_enzymes"/>
    <property type="match status" value="1"/>
</dbReference>
<evidence type="ECO:0000256" key="1">
    <source>
        <dbReference type="ARBA" id="ARBA00022490"/>
    </source>
</evidence>
<proteinExistence type="predicted"/>
<dbReference type="EMBL" id="BMMS01000014">
    <property type="protein sequence ID" value="GGO90015.1"/>
    <property type="molecule type" value="Genomic_DNA"/>
</dbReference>
<dbReference type="InterPro" id="IPR013751">
    <property type="entry name" value="ACP_syn_III_N"/>
</dbReference>
<evidence type="ECO:0000313" key="6">
    <source>
        <dbReference type="EMBL" id="GGO90015.1"/>
    </source>
</evidence>
<evidence type="ECO:0000256" key="3">
    <source>
        <dbReference type="ARBA" id="ARBA00023315"/>
    </source>
</evidence>
<reference evidence="6" key="1">
    <citation type="journal article" date="2014" name="Int. J. Syst. Evol. Microbiol.">
        <title>Complete genome sequence of Corynebacterium casei LMG S-19264T (=DSM 44701T), isolated from a smear-ripened cheese.</title>
        <authorList>
            <consortium name="US DOE Joint Genome Institute (JGI-PGF)"/>
            <person name="Walter F."/>
            <person name="Albersmeier A."/>
            <person name="Kalinowski J."/>
            <person name="Ruckert C."/>
        </authorList>
    </citation>
    <scope>NUCLEOTIDE SEQUENCE</scope>
    <source>
        <strain evidence="6">CGMCC 4.7201</strain>
    </source>
</reference>
<dbReference type="GO" id="GO:0004315">
    <property type="term" value="F:3-oxoacyl-[acyl-carrier-protein] synthase activity"/>
    <property type="evidence" value="ECO:0007669"/>
    <property type="project" value="InterPro"/>
</dbReference>
<dbReference type="AlphaFoldDB" id="A0A917ZQR8"/>
<keyword evidence="2" id="KW-0808">Transferase</keyword>
<dbReference type="RefSeq" id="WP_229698511.1">
    <property type="nucleotide sequence ID" value="NZ_BMMS01000014.1"/>
</dbReference>
<organism evidence="6 7">
    <name type="scientific">Wenjunlia tyrosinilytica</name>
    <dbReference type="NCBI Taxonomy" id="1544741"/>
    <lineage>
        <taxon>Bacteria</taxon>
        <taxon>Bacillati</taxon>
        <taxon>Actinomycetota</taxon>
        <taxon>Actinomycetes</taxon>
        <taxon>Kitasatosporales</taxon>
        <taxon>Streptomycetaceae</taxon>
        <taxon>Wenjunlia</taxon>
    </lineage>
</organism>
<dbReference type="PANTHER" id="PTHR34069">
    <property type="entry name" value="3-OXOACYL-[ACYL-CARRIER-PROTEIN] SYNTHASE 3"/>
    <property type="match status" value="1"/>
</dbReference>
<feature type="domain" description="Beta-ketoacyl-[acyl-carrier-protein] synthase III C-terminal" evidence="4">
    <location>
        <begin position="257"/>
        <end position="347"/>
    </location>
</feature>
<dbReference type="SUPFAM" id="SSF53901">
    <property type="entry name" value="Thiolase-like"/>
    <property type="match status" value="1"/>
</dbReference>
<evidence type="ECO:0000313" key="7">
    <source>
        <dbReference type="Proteomes" id="UP000641932"/>
    </source>
</evidence>
<evidence type="ECO:0000256" key="2">
    <source>
        <dbReference type="ARBA" id="ARBA00022679"/>
    </source>
</evidence>
<protein>
    <submittedName>
        <fullName evidence="6">3-oxoacyl-ACP synthase</fullName>
    </submittedName>
</protein>
<sequence>MRAPGGGDEGDGAVTAVSLTDVAGYLPGEPVPAEFYTKFPGAEEKLRDHPMFKVPPLRHHVAADETNTDMIERAVRPLIERHGRDEIRRVDVLLVHSQLPDSPFFGVGTEVARRLGLKPEWLIDVANAGCASFVHMLKLARQILTTTDARTALICNAQSAAGQVFTQSEVRRLAQAAIPGDGCGVGYVTTSADSPVLDVETRHIGEYAGDMTTLLDDGRKYWEPGESQLRIGFTEASVAKVLARGNRLVPEVVMDLCDRLGVATSEIDAFITNQPNRTFLRNWREALRLAPERHLHTFDRCGNLFGAAIPITLDHAVRTGQVGDGDLVVLGGFAHAGDFAGAAAIRWHGGARGAD</sequence>
<feature type="domain" description="Beta-ketoacyl-[acyl-carrier-protein] synthase III N-terminal" evidence="5">
    <location>
        <begin position="127"/>
        <end position="201"/>
    </location>
</feature>
<dbReference type="Proteomes" id="UP000641932">
    <property type="component" value="Unassembled WGS sequence"/>
</dbReference>
<accession>A0A917ZQR8</accession>
<evidence type="ECO:0000259" key="4">
    <source>
        <dbReference type="Pfam" id="PF08541"/>
    </source>
</evidence>
<dbReference type="InterPro" id="IPR013747">
    <property type="entry name" value="ACP_syn_III_C"/>
</dbReference>
<dbReference type="PANTHER" id="PTHR34069:SF2">
    <property type="entry name" value="BETA-KETOACYL-[ACYL-CARRIER-PROTEIN] SYNTHASE III"/>
    <property type="match status" value="1"/>
</dbReference>
<dbReference type="Pfam" id="PF08541">
    <property type="entry name" value="ACP_syn_III_C"/>
    <property type="match status" value="1"/>
</dbReference>
<gene>
    <name evidence="6" type="ORF">GCM10012280_34560</name>
</gene>